<keyword evidence="1" id="KW-0175">Coiled coil</keyword>
<gene>
    <name evidence="3" type="ORF">SAMN05192583_1413</name>
</gene>
<organism evidence="3 4">
    <name type="scientific">Sphingomonas gellani</name>
    <dbReference type="NCBI Taxonomy" id="1166340"/>
    <lineage>
        <taxon>Bacteria</taxon>
        <taxon>Pseudomonadati</taxon>
        <taxon>Pseudomonadota</taxon>
        <taxon>Alphaproteobacteria</taxon>
        <taxon>Sphingomonadales</taxon>
        <taxon>Sphingomonadaceae</taxon>
        <taxon>Sphingomonas</taxon>
    </lineage>
</organism>
<reference evidence="4" key="1">
    <citation type="submission" date="2016-10" db="EMBL/GenBank/DDBJ databases">
        <authorList>
            <person name="Varghese N."/>
            <person name="Submissions S."/>
        </authorList>
    </citation>
    <scope>NUCLEOTIDE SEQUENCE [LARGE SCALE GENOMIC DNA]</scope>
    <source>
        <strain evidence="4">S6-262</strain>
    </source>
</reference>
<evidence type="ECO:0000313" key="4">
    <source>
        <dbReference type="Proteomes" id="UP000199206"/>
    </source>
</evidence>
<dbReference type="EMBL" id="FOCF01000003">
    <property type="protein sequence ID" value="SEM88852.1"/>
    <property type="molecule type" value="Genomic_DNA"/>
</dbReference>
<dbReference type="AlphaFoldDB" id="A0A1H8C1I4"/>
<protein>
    <recommendedName>
        <fullName evidence="5">SlyX protein</fullName>
    </recommendedName>
</protein>
<dbReference type="Proteomes" id="UP000199206">
    <property type="component" value="Unassembled WGS sequence"/>
</dbReference>
<evidence type="ECO:0008006" key="5">
    <source>
        <dbReference type="Google" id="ProtNLM"/>
    </source>
</evidence>
<feature type="coiled-coil region" evidence="1">
    <location>
        <begin position="5"/>
        <end position="39"/>
    </location>
</feature>
<feature type="region of interest" description="Disordered" evidence="2">
    <location>
        <begin position="39"/>
        <end position="60"/>
    </location>
</feature>
<evidence type="ECO:0000256" key="1">
    <source>
        <dbReference type="SAM" id="Coils"/>
    </source>
</evidence>
<evidence type="ECO:0000313" key="3">
    <source>
        <dbReference type="EMBL" id="SEM88852.1"/>
    </source>
</evidence>
<keyword evidence="4" id="KW-1185">Reference proteome</keyword>
<dbReference type="RefSeq" id="WP_093664897.1">
    <property type="nucleotide sequence ID" value="NZ_FOCF01000003.1"/>
</dbReference>
<accession>A0A1H8C1I4</accession>
<evidence type="ECO:0000256" key="2">
    <source>
        <dbReference type="SAM" id="MobiDB-lite"/>
    </source>
</evidence>
<proteinExistence type="predicted"/>
<sequence>MAIDTQDLAQRVQLLERNIQQLQEQVNEQARKLEMAERQLAHRPSKLGRSVVSMARHSDY</sequence>
<name>A0A1H8C1I4_9SPHN</name>